<reference evidence="1" key="2">
    <citation type="submission" date="2022-06" db="UniProtKB">
        <authorList>
            <consortium name="EnsemblMetazoa"/>
        </authorList>
    </citation>
    <scope>IDENTIFICATION</scope>
    <source>
        <strain evidence="1">DF5081</strain>
    </source>
</reference>
<name>A0A8R1EQA2_CAEJA</name>
<sequence length="129" mass="14711">MSSNLVILATAVIKDEPKKPKLDCWDQNANEELDDDWEPTEKLEEDEKVFQGIGSPQMVLFGKTPVPIPMVWEAVKQYRLDSTHPNSIPKRRVYADTGQKQIKNDNSKKLKKKCMCSMGQNVAKSKKSF</sequence>
<reference evidence="2" key="1">
    <citation type="submission" date="2010-08" db="EMBL/GenBank/DDBJ databases">
        <authorList>
            <consortium name="Caenorhabditis japonica Sequencing Consortium"/>
            <person name="Wilson R.K."/>
        </authorList>
    </citation>
    <scope>NUCLEOTIDE SEQUENCE [LARGE SCALE GENOMIC DNA]</scope>
    <source>
        <strain evidence="2">DF5081</strain>
    </source>
</reference>
<evidence type="ECO:0000313" key="1">
    <source>
        <dbReference type="EnsemblMetazoa" id="CJA41271.1"/>
    </source>
</evidence>
<organism evidence="1 2">
    <name type="scientific">Caenorhabditis japonica</name>
    <dbReference type="NCBI Taxonomy" id="281687"/>
    <lineage>
        <taxon>Eukaryota</taxon>
        <taxon>Metazoa</taxon>
        <taxon>Ecdysozoa</taxon>
        <taxon>Nematoda</taxon>
        <taxon>Chromadorea</taxon>
        <taxon>Rhabditida</taxon>
        <taxon>Rhabditina</taxon>
        <taxon>Rhabditomorpha</taxon>
        <taxon>Rhabditoidea</taxon>
        <taxon>Rhabditidae</taxon>
        <taxon>Peloderinae</taxon>
        <taxon>Caenorhabditis</taxon>
    </lineage>
</organism>
<dbReference type="Proteomes" id="UP000005237">
    <property type="component" value="Unassembled WGS sequence"/>
</dbReference>
<dbReference type="EnsemblMetazoa" id="CJA41271.1">
    <property type="protein sequence ID" value="CJA41271.1"/>
    <property type="gene ID" value="WBGene00217119"/>
</dbReference>
<proteinExistence type="predicted"/>
<keyword evidence="2" id="KW-1185">Reference proteome</keyword>
<evidence type="ECO:0000313" key="2">
    <source>
        <dbReference type="Proteomes" id="UP000005237"/>
    </source>
</evidence>
<protein>
    <submittedName>
        <fullName evidence="1">Uncharacterized protein</fullName>
    </submittedName>
</protein>
<accession>A0A8R1EQA2</accession>
<dbReference type="AlphaFoldDB" id="A0A8R1EQA2"/>